<dbReference type="Gene3D" id="3.90.1720.10">
    <property type="entry name" value="endopeptidase domain like (from Nostoc punctiforme)"/>
    <property type="match status" value="1"/>
</dbReference>
<evidence type="ECO:0000256" key="1">
    <source>
        <dbReference type="ARBA" id="ARBA00007074"/>
    </source>
</evidence>
<feature type="domain" description="NlpC/P60" evidence="6">
    <location>
        <begin position="173"/>
        <end position="342"/>
    </location>
</feature>
<evidence type="ECO:0000313" key="7">
    <source>
        <dbReference type="EMBL" id="GIH14063.1"/>
    </source>
</evidence>
<evidence type="ECO:0000256" key="5">
    <source>
        <dbReference type="SAM" id="SignalP"/>
    </source>
</evidence>
<keyword evidence="4" id="KW-0788">Thiol protease</keyword>
<evidence type="ECO:0000259" key="6">
    <source>
        <dbReference type="PROSITE" id="PS51935"/>
    </source>
</evidence>
<evidence type="ECO:0000256" key="2">
    <source>
        <dbReference type="ARBA" id="ARBA00022670"/>
    </source>
</evidence>
<dbReference type="PROSITE" id="PS51318">
    <property type="entry name" value="TAT"/>
    <property type="match status" value="1"/>
</dbReference>
<keyword evidence="8" id="KW-1185">Reference proteome</keyword>
<dbReference type="GO" id="GO:0006508">
    <property type="term" value="P:proteolysis"/>
    <property type="evidence" value="ECO:0007669"/>
    <property type="project" value="UniProtKB-KW"/>
</dbReference>
<dbReference type="InterPro" id="IPR006311">
    <property type="entry name" value="TAT_signal"/>
</dbReference>
<dbReference type="RefSeq" id="WP_203917733.1">
    <property type="nucleotide sequence ID" value="NZ_BONZ01000021.1"/>
</dbReference>
<keyword evidence="5" id="KW-0732">Signal</keyword>
<dbReference type="PROSITE" id="PS51935">
    <property type="entry name" value="NLPC_P60"/>
    <property type="match status" value="1"/>
</dbReference>
<comment type="similarity">
    <text evidence="1">Belongs to the peptidase C40 family.</text>
</comment>
<dbReference type="GO" id="GO:0008234">
    <property type="term" value="F:cysteine-type peptidase activity"/>
    <property type="evidence" value="ECO:0007669"/>
    <property type="project" value="UniProtKB-KW"/>
</dbReference>
<gene>
    <name evidence="7" type="ORF">Raf01_22350</name>
</gene>
<evidence type="ECO:0000256" key="4">
    <source>
        <dbReference type="ARBA" id="ARBA00022807"/>
    </source>
</evidence>
<dbReference type="SUPFAM" id="SSF54001">
    <property type="entry name" value="Cysteine proteinases"/>
    <property type="match status" value="1"/>
</dbReference>
<evidence type="ECO:0000313" key="8">
    <source>
        <dbReference type="Proteomes" id="UP000642748"/>
    </source>
</evidence>
<name>A0A8J3QRA5_9ACTN</name>
<feature type="signal peptide" evidence="5">
    <location>
        <begin position="1"/>
        <end position="25"/>
    </location>
</feature>
<dbReference type="InterPro" id="IPR000064">
    <property type="entry name" value="NLP_P60_dom"/>
</dbReference>
<organism evidence="7 8">
    <name type="scientific">Rugosimonospora africana</name>
    <dbReference type="NCBI Taxonomy" id="556532"/>
    <lineage>
        <taxon>Bacteria</taxon>
        <taxon>Bacillati</taxon>
        <taxon>Actinomycetota</taxon>
        <taxon>Actinomycetes</taxon>
        <taxon>Micromonosporales</taxon>
        <taxon>Micromonosporaceae</taxon>
        <taxon>Rugosimonospora</taxon>
    </lineage>
</organism>
<feature type="chain" id="PRO_5039044243" description="NlpC/P60 domain-containing protein" evidence="5">
    <location>
        <begin position="26"/>
        <end position="342"/>
    </location>
</feature>
<dbReference type="Proteomes" id="UP000642748">
    <property type="component" value="Unassembled WGS sequence"/>
</dbReference>
<evidence type="ECO:0000256" key="3">
    <source>
        <dbReference type="ARBA" id="ARBA00022801"/>
    </source>
</evidence>
<keyword evidence="3" id="KW-0378">Hydrolase</keyword>
<keyword evidence="2" id="KW-0645">Protease</keyword>
<dbReference type="AlphaFoldDB" id="A0A8J3QRA5"/>
<sequence length="342" mass="37402">MRPLTRRQMLSWCVAGAAAAGSLGAAPVLAPRVLERIDRSEVSARAKPLFGRYRYVRLSHPDRTAVYDEHSTPVATLTEGARTVVFTGPRRRFAEPATTRAHVGSNSWVRLAPRPWHFGAQAQTWFTGWFAAHDGSTRPDAMGIAMQYVTGTPRLVDSAGVPYAGDAGFGPLIDGVRDQRSDFYDYLGIPWTWPDGTTSAPRPNRYRDVDCSGFLRLVWGYRMGLPMLPGAAGRDTAALPREARQIAGCALVVPVFDSVDAPPSAKQLGRLQPGDLVFFALHSDPRYLSHAGMFLGEDNQGHLRFISSRSTVNGPTMGDVGGIARLEGHGYYPRAVRRAVRL</sequence>
<dbReference type="InterPro" id="IPR038765">
    <property type="entry name" value="Papain-like_cys_pep_sf"/>
</dbReference>
<comment type="caution">
    <text evidence="7">The sequence shown here is derived from an EMBL/GenBank/DDBJ whole genome shotgun (WGS) entry which is preliminary data.</text>
</comment>
<proteinExistence type="inferred from homology"/>
<accession>A0A8J3QRA5</accession>
<reference evidence="7" key="1">
    <citation type="submission" date="2021-01" db="EMBL/GenBank/DDBJ databases">
        <title>Whole genome shotgun sequence of Rugosimonospora africana NBRC 104875.</title>
        <authorList>
            <person name="Komaki H."/>
            <person name="Tamura T."/>
        </authorList>
    </citation>
    <scope>NUCLEOTIDE SEQUENCE</scope>
    <source>
        <strain evidence="7">NBRC 104875</strain>
    </source>
</reference>
<dbReference type="EMBL" id="BONZ01000021">
    <property type="protein sequence ID" value="GIH14063.1"/>
    <property type="molecule type" value="Genomic_DNA"/>
</dbReference>
<protein>
    <recommendedName>
        <fullName evidence="6">NlpC/P60 domain-containing protein</fullName>
    </recommendedName>
</protein>